<proteinExistence type="predicted"/>
<feature type="transmembrane region" description="Helical" evidence="1">
    <location>
        <begin position="12"/>
        <end position="33"/>
    </location>
</feature>
<dbReference type="PANTHER" id="PTHR10587">
    <property type="entry name" value="GLYCOSYL TRANSFERASE-RELATED"/>
    <property type="match status" value="1"/>
</dbReference>
<keyword evidence="1" id="KW-1133">Transmembrane helix</keyword>
<dbReference type="GO" id="GO:0005975">
    <property type="term" value="P:carbohydrate metabolic process"/>
    <property type="evidence" value="ECO:0007669"/>
    <property type="project" value="InterPro"/>
</dbReference>
<protein>
    <submittedName>
        <fullName evidence="3">Polysaccharide deacetylase</fullName>
    </submittedName>
</protein>
<name>A0A1Y4T0R0_9FIRM</name>
<dbReference type="PANTHER" id="PTHR10587:SF125">
    <property type="entry name" value="POLYSACCHARIDE DEACETYLASE YHEN-RELATED"/>
    <property type="match status" value="1"/>
</dbReference>
<evidence type="ECO:0000313" key="4">
    <source>
        <dbReference type="Proteomes" id="UP000195305"/>
    </source>
</evidence>
<dbReference type="InterPro" id="IPR032179">
    <property type="entry name" value="Cry22Aa_Ig-like"/>
</dbReference>
<dbReference type="Proteomes" id="UP000195305">
    <property type="component" value="Unassembled WGS sequence"/>
</dbReference>
<dbReference type="EMBL" id="NFLJ01000013">
    <property type="protein sequence ID" value="OUQ34782.1"/>
    <property type="molecule type" value="Genomic_DNA"/>
</dbReference>
<dbReference type="Gene3D" id="2.60.40.10">
    <property type="entry name" value="Immunoglobulins"/>
    <property type="match status" value="2"/>
</dbReference>
<evidence type="ECO:0000256" key="1">
    <source>
        <dbReference type="SAM" id="Phobius"/>
    </source>
</evidence>
<dbReference type="RefSeq" id="WP_087357807.1">
    <property type="nucleotide sequence ID" value="NZ_NFLJ01000013.1"/>
</dbReference>
<dbReference type="InterPro" id="IPR050248">
    <property type="entry name" value="Polysacc_deacetylase_ArnD"/>
</dbReference>
<reference evidence="3 4" key="1">
    <citation type="journal article" date="2018" name="BMC Genomics">
        <title>Whole genome sequencing and function prediction of 133 gut anaerobes isolated from chicken caecum in pure cultures.</title>
        <authorList>
            <person name="Medvecky M."/>
            <person name="Cejkova D."/>
            <person name="Polansky O."/>
            <person name="Karasova D."/>
            <person name="Kubasova T."/>
            <person name="Cizek A."/>
            <person name="Rychlik I."/>
        </authorList>
    </citation>
    <scope>NUCLEOTIDE SEQUENCE [LARGE SCALE GENOMIC DNA]</scope>
    <source>
        <strain evidence="3 4">An13</strain>
    </source>
</reference>
<evidence type="ECO:0000259" key="2">
    <source>
        <dbReference type="PROSITE" id="PS51677"/>
    </source>
</evidence>
<organism evidence="3 4">
    <name type="scientific">Massilimicrobiota timonensis</name>
    <dbReference type="NCBI Taxonomy" id="1776392"/>
    <lineage>
        <taxon>Bacteria</taxon>
        <taxon>Bacillati</taxon>
        <taxon>Bacillota</taxon>
        <taxon>Erysipelotrichia</taxon>
        <taxon>Erysipelotrichales</taxon>
        <taxon>Erysipelotrichaceae</taxon>
        <taxon>Massilimicrobiota</taxon>
    </lineage>
</organism>
<keyword evidence="1" id="KW-0812">Transmembrane</keyword>
<comment type="caution">
    <text evidence="3">The sequence shown here is derived from an EMBL/GenBank/DDBJ whole genome shotgun (WGS) entry which is preliminary data.</text>
</comment>
<evidence type="ECO:0000313" key="3">
    <source>
        <dbReference type="EMBL" id="OUQ34782.1"/>
    </source>
</evidence>
<keyword evidence="4" id="KW-1185">Reference proteome</keyword>
<dbReference type="GO" id="GO:0016810">
    <property type="term" value="F:hydrolase activity, acting on carbon-nitrogen (but not peptide) bonds"/>
    <property type="evidence" value="ECO:0007669"/>
    <property type="project" value="InterPro"/>
</dbReference>
<dbReference type="PROSITE" id="PS51677">
    <property type="entry name" value="NODB"/>
    <property type="match status" value="1"/>
</dbReference>
<dbReference type="OrthoDB" id="9806342at2"/>
<dbReference type="AlphaFoldDB" id="A0A1Y4T0R0"/>
<keyword evidence="1" id="KW-0472">Membrane</keyword>
<gene>
    <name evidence="3" type="ORF">B5E75_05620</name>
</gene>
<feature type="domain" description="NodB homology" evidence="2">
    <location>
        <begin position="271"/>
        <end position="462"/>
    </location>
</feature>
<dbReference type="InterPro" id="IPR011330">
    <property type="entry name" value="Glyco_hydro/deAcase_b/a-brl"/>
</dbReference>
<accession>A0A1Y4T0R0</accession>
<dbReference type="Gene3D" id="3.20.20.370">
    <property type="entry name" value="Glycoside hydrolase/deacetylase"/>
    <property type="match status" value="1"/>
</dbReference>
<dbReference type="Pfam" id="PF01522">
    <property type="entry name" value="Polysacc_deac_1"/>
    <property type="match status" value="1"/>
</dbReference>
<dbReference type="CDD" id="cd10944">
    <property type="entry name" value="CE4_SmPgdA_like"/>
    <property type="match status" value="1"/>
</dbReference>
<dbReference type="InterPro" id="IPR013783">
    <property type="entry name" value="Ig-like_fold"/>
</dbReference>
<dbReference type="InterPro" id="IPR002509">
    <property type="entry name" value="NODB_dom"/>
</dbReference>
<sequence length="477" mass="54066">MSLKLKKNVKRNFILLAGVLCIVVMMFFVFRLFNKPNIQFKKNQIDIEINEKLADPLTYIEKVNGKYKESDIKIDSSQVNTKKLGEYKIKYTLNDKEYDLLVHVVDTKAPTYKTKNLDIDVGMKVDIKDVVSDIKDSTKTKAYFKKDYDFTKEGQQKMTVVVEDEAGNKTEKEIEVNIVKDKEKPQLKGLHDLTVKVNGEVDYLSGLSATDNRDPKPEVTVDSSEVNLKKEGTYKVKYTVKDRSGNTATFSRNVKVLKKVVSKAVPASQEKIVYLTFDDGPSQNTKKILDILEKYNAKATFFVTGNGKKYNKYIKEAYEKGHTIGLHTYSHKYDQVYASVDAYFEDLNKIGQMVKEQIGFVPKYIRFPGGSSNTKSASYCKGLMTTLVTEVQNRGYQYYDWNADSTDAARNNQAVSVLVKNGTSSKAKNINLLMHDTAAKSTTVEALPKIIEHYQKLGYTFKGIDDTSFTPHHGVNN</sequence>
<dbReference type="Pfam" id="PF16403">
    <property type="entry name" value="Bact_surface_Ig-like"/>
    <property type="match status" value="1"/>
</dbReference>
<dbReference type="SUPFAM" id="SSF88713">
    <property type="entry name" value="Glycoside hydrolase/deacetylase"/>
    <property type="match status" value="1"/>
</dbReference>